<accession>A0A918TNA6</accession>
<organism evidence="2 3">
    <name type="scientific">Neogemmobacter tilapiae</name>
    <dbReference type="NCBI Taxonomy" id="875041"/>
    <lineage>
        <taxon>Bacteria</taxon>
        <taxon>Pseudomonadati</taxon>
        <taxon>Pseudomonadota</taxon>
        <taxon>Alphaproteobacteria</taxon>
        <taxon>Rhodobacterales</taxon>
        <taxon>Paracoccaceae</taxon>
        <taxon>Neogemmobacter</taxon>
    </lineage>
</organism>
<sequence length="158" mass="17286">MDDGRALDHAWKYFHLHAQQRITVFNFYVVFSGLLITGIAKAFENFPMNSITTAALGLILAGLSFLFFKLDQRVSDLIKKAERVIATYEPVDAKLVSSTKDAAPNGHWTYGKVFRAMFSVMGALGCIVVLVSLYGLCLNGTGGSVETAERGFEDSTPP</sequence>
<dbReference type="EMBL" id="BMYJ01000004">
    <property type="protein sequence ID" value="GHC52399.1"/>
    <property type="molecule type" value="Genomic_DNA"/>
</dbReference>
<proteinExistence type="predicted"/>
<keyword evidence="3" id="KW-1185">Reference proteome</keyword>
<name>A0A918TNA6_9RHOB</name>
<keyword evidence="1" id="KW-1133">Transmembrane helix</keyword>
<evidence type="ECO:0000313" key="2">
    <source>
        <dbReference type="EMBL" id="GHC52399.1"/>
    </source>
</evidence>
<feature type="transmembrane region" description="Helical" evidence="1">
    <location>
        <begin position="49"/>
        <end position="70"/>
    </location>
</feature>
<keyword evidence="1" id="KW-0472">Membrane</keyword>
<gene>
    <name evidence="2" type="ORF">GCM10007315_13600</name>
</gene>
<evidence type="ECO:0000313" key="3">
    <source>
        <dbReference type="Proteomes" id="UP000638981"/>
    </source>
</evidence>
<evidence type="ECO:0000256" key="1">
    <source>
        <dbReference type="SAM" id="Phobius"/>
    </source>
</evidence>
<protein>
    <submittedName>
        <fullName evidence="2">Uncharacterized protein</fullName>
    </submittedName>
</protein>
<reference evidence="2" key="2">
    <citation type="submission" date="2020-09" db="EMBL/GenBank/DDBJ databases">
        <authorList>
            <person name="Sun Q."/>
            <person name="Kim S."/>
        </authorList>
    </citation>
    <scope>NUCLEOTIDE SEQUENCE</scope>
    <source>
        <strain evidence="2">KCTC 23310</strain>
    </source>
</reference>
<comment type="caution">
    <text evidence="2">The sequence shown here is derived from an EMBL/GenBank/DDBJ whole genome shotgun (WGS) entry which is preliminary data.</text>
</comment>
<reference evidence="2" key="1">
    <citation type="journal article" date="2014" name="Int. J. Syst. Evol. Microbiol.">
        <title>Complete genome sequence of Corynebacterium casei LMG S-19264T (=DSM 44701T), isolated from a smear-ripened cheese.</title>
        <authorList>
            <consortium name="US DOE Joint Genome Institute (JGI-PGF)"/>
            <person name="Walter F."/>
            <person name="Albersmeier A."/>
            <person name="Kalinowski J."/>
            <person name="Ruckert C."/>
        </authorList>
    </citation>
    <scope>NUCLEOTIDE SEQUENCE</scope>
    <source>
        <strain evidence="2">KCTC 23310</strain>
    </source>
</reference>
<feature type="transmembrane region" description="Helical" evidence="1">
    <location>
        <begin position="116"/>
        <end position="136"/>
    </location>
</feature>
<keyword evidence="1" id="KW-0812">Transmembrane</keyword>
<dbReference type="Proteomes" id="UP000638981">
    <property type="component" value="Unassembled WGS sequence"/>
</dbReference>
<feature type="transmembrane region" description="Helical" evidence="1">
    <location>
        <begin position="22"/>
        <end position="43"/>
    </location>
</feature>
<dbReference type="AlphaFoldDB" id="A0A918TNA6"/>